<reference evidence="1" key="1">
    <citation type="submission" date="2021-02" db="EMBL/GenBank/DDBJ databases">
        <authorList>
            <person name="Dougan E. K."/>
            <person name="Rhodes N."/>
            <person name="Thang M."/>
            <person name="Chan C."/>
        </authorList>
    </citation>
    <scope>NUCLEOTIDE SEQUENCE</scope>
</reference>
<comment type="caution">
    <text evidence="1">The sequence shown here is derived from an EMBL/GenBank/DDBJ whole genome shotgun (WGS) entry which is preliminary data.</text>
</comment>
<name>A0A813BKX3_9DINO</name>
<keyword evidence="2" id="KW-1185">Reference proteome</keyword>
<dbReference type="Proteomes" id="UP000601435">
    <property type="component" value="Unassembled WGS sequence"/>
</dbReference>
<feature type="non-terminal residue" evidence="1">
    <location>
        <position position="1"/>
    </location>
</feature>
<dbReference type="AlphaFoldDB" id="A0A813BKX3"/>
<protein>
    <submittedName>
        <fullName evidence="1">Uncharacterized protein</fullName>
    </submittedName>
</protein>
<sequence length="160" mass="17037">MGGQRDTRQVANEEEGIREEVAEELLKATAEAKETAETATNAAEDAVAGATGIALTPVNKAAVAKTEAVSKEMAMTTVLLADVFALKHVASSLLGVADAACARTVAGSQWLQSCANLLAEMGHKPVMQKECEGYRFVASKVYYSSFYVIVNFKLGDYNIQ</sequence>
<proteinExistence type="predicted"/>
<organism evidence="1 2">
    <name type="scientific">Symbiodinium necroappetens</name>
    <dbReference type="NCBI Taxonomy" id="1628268"/>
    <lineage>
        <taxon>Eukaryota</taxon>
        <taxon>Sar</taxon>
        <taxon>Alveolata</taxon>
        <taxon>Dinophyceae</taxon>
        <taxon>Suessiales</taxon>
        <taxon>Symbiodiniaceae</taxon>
        <taxon>Symbiodinium</taxon>
    </lineage>
</organism>
<evidence type="ECO:0000313" key="1">
    <source>
        <dbReference type="EMBL" id="CAE7906245.1"/>
    </source>
</evidence>
<dbReference type="EMBL" id="CAJNJA010072205">
    <property type="protein sequence ID" value="CAE7906245.1"/>
    <property type="molecule type" value="Genomic_DNA"/>
</dbReference>
<gene>
    <name evidence="1" type="ORF">SNEC2469_LOCUS30669</name>
</gene>
<evidence type="ECO:0000313" key="2">
    <source>
        <dbReference type="Proteomes" id="UP000601435"/>
    </source>
</evidence>
<accession>A0A813BKX3</accession>